<feature type="region of interest" description="Disordered" evidence="11">
    <location>
        <begin position="127"/>
        <end position="161"/>
    </location>
</feature>
<evidence type="ECO:0000313" key="16">
    <source>
        <dbReference type="Proteomes" id="UP000579812"/>
    </source>
</evidence>
<dbReference type="InterPro" id="IPR003598">
    <property type="entry name" value="Ig_sub2"/>
</dbReference>
<proteinExistence type="predicted"/>
<dbReference type="SMART" id="SM00409">
    <property type="entry name" value="IG"/>
    <property type="match status" value="1"/>
</dbReference>
<protein>
    <recommendedName>
        <fullName evidence="14">Ig-like domain-containing protein</fullName>
    </recommendedName>
</protein>
<accession>A0A7J6BSI2</accession>
<dbReference type="GO" id="GO:0006955">
    <property type="term" value="P:immune response"/>
    <property type="evidence" value="ECO:0007669"/>
    <property type="project" value="TreeGrafter"/>
</dbReference>
<dbReference type="InterPro" id="IPR036179">
    <property type="entry name" value="Ig-like_dom_sf"/>
</dbReference>
<evidence type="ECO:0000256" key="9">
    <source>
        <dbReference type="ARBA" id="ARBA00023180"/>
    </source>
</evidence>
<evidence type="ECO:0000256" key="4">
    <source>
        <dbReference type="ARBA" id="ARBA00022729"/>
    </source>
</evidence>
<reference evidence="15 16" key="1">
    <citation type="submission" date="2020-04" db="EMBL/GenBank/DDBJ databases">
        <title>Chromosome-level genome assembly of a cyprinid fish Onychostoma macrolepis by integration of Nanopore Sequencing, Bionano and Hi-C technology.</title>
        <authorList>
            <person name="Wang D."/>
        </authorList>
    </citation>
    <scope>NUCLEOTIDE SEQUENCE [LARGE SCALE GENOMIC DNA]</scope>
    <source>
        <strain evidence="15">SWU-2019</strain>
        <tissue evidence="15">Muscle</tissue>
    </source>
</reference>
<dbReference type="InterPro" id="IPR013783">
    <property type="entry name" value="Ig-like_fold"/>
</dbReference>
<evidence type="ECO:0000256" key="11">
    <source>
        <dbReference type="SAM" id="MobiDB-lite"/>
    </source>
</evidence>
<dbReference type="InterPro" id="IPR003599">
    <property type="entry name" value="Ig_sub"/>
</dbReference>
<evidence type="ECO:0000256" key="7">
    <source>
        <dbReference type="ARBA" id="ARBA00023157"/>
    </source>
</evidence>
<keyword evidence="8" id="KW-0675">Receptor</keyword>
<sequence length="265" mass="30093">MIIRFYFICVFAVLIHKVSLQVTVEAVFGGSVVLPCSSAKHDHKPQDIEVFWRHNGSKIVFDIIKGKDSVKGQDPRYKNRVQTFPEEYVRGNFSLKLNNLQHTDSGKYTCFISHSSEHETVELIIDETTTEYGTKSPKTENGTKSADQENQNPETESAQLSECHNQTVVDNTNWYQWQAIGITSTLLNGLLLIVLIGVVKVFVVGKRSAERSQKLNSDLQRMQVIEQHQDSNQLQYAEVDFSKIRRNIRSSQINSTYAALNLPKS</sequence>
<comment type="caution">
    <text evidence="15">The sequence shown here is derived from an EMBL/GenBank/DDBJ whole genome shotgun (WGS) entry which is preliminary data.</text>
</comment>
<evidence type="ECO:0000256" key="3">
    <source>
        <dbReference type="ARBA" id="ARBA00022692"/>
    </source>
</evidence>
<dbReference type="Proteomes" id="UP000579812">
    <property type="component" value="Unassembled WGS sequence"/>
</dbReference>
<dbReference type="GO" id="GO:0009897">
    <property type="term" value="C:external side of plasma membrane"/>
    <property type="evidence" value="ECO:0007669"/>
    <property type="project" value="TreeGrafter"/>
</dbReference>
<dbReference type="FunFam" id="2.60.40.10:FF:000142">
    <property type="entry name" value="V-set domain-containing T-cell activation inhibitor 1"/>
    <property type="match status" value="1"/>
</dbReference>
<evidence type="ECO:0000259" key="14">
    <source>
        <dbReference type="PROSITE" id="PS50835"/>
    </source>
</evidence>
<dbReference type="InterPro" id="IPR051713">
    <property type="entry name" value="T-cell_Activation_Regulation"/>
</dbReference>
<keyword evidence="3 12" id="KW-0812">Transmembrane</keyword>
<gene>
    <name evidence="15" type="ORF">G5714_021842</name>
</gene>
<dbReference type="Gene3D" id="2.60.40.10">
    <property type="entry name" value="Immunoglobulins"/>
    <property type="match status" value="1"/>
</dbReference>
<evidence type="ECO:0000256" key="10">
    <source>
        <dbReference type="ARBA" id="ARBA00023319"/>
    </source>
</evidence>
<evidence type="ECO:0000256" key="13">
    <source>
        <dbReference type="SAM" id="SignalP"/>
    </source>
</evidence>
<dbReference type="PANTHER" id="PTHR25466">
    <property type="entry name" value="T-LYMPHOCYTE ACTIVATION ANTIGEN"/>
    <property type="match status" value="1"/>
</dbReference>
<keyword evidence="4 13" id="KW-0732">Signal</keyword>
<dbReference type="GO" id="GO:0042102">
    <property type="term" value="P:positive regulation of T cell proliferation"/>
    <property type="evidence" value="ECO:0007669"/>
    <property type="project" value="TreeGrafter"/>
</dbReference>
<evidence type="ECO:0000256" key="5">
    <source>
        <dbReference type="ARBA" id="ARBA00022989"/>
    </source>
</evidence>
<evidence type="ECO:0000256" key="8">
    <source>
        <dbReference type="ARBA" id="ARBA00023170"/>
    </source>
</evidence>
<keyword evidence="5 12" id="KW-1133">Transmembrane helix</keyword>
<dbReference type="SMART" id="SM00408">
    <property type="entry name" value="IGc2"/>
    <property type="match status" value="1"/>
</dbReference>
<keyword evidence="10" id="KW-0393">Immunoglobulin domain</keyword>
<keyword evidence="7" id="KW-1015">Disulfide bond</keyword>
<dbReference type="GO" id="GO:0071222">
    <property type="term" value="P:cellular response to lipopolysaccharide"/>
    <property type="evidence" value="ECO:0007669"/>
    <property type="project" value="TreeGrafter"/>
</dbReference>
<evidence type="ECO:0000256" key="6">
    <source>
        <dbReference type="ARBA" id="ARBA00023136"/>
    </source>
</evidence>
<dbReference type="Pfam" id="PF07686">
    <property type="entry name" value="V-set"/>
    <property type="match status" value="1"/>
</dbReference>
<dbReference type="GO" id="GO:0042130">
    <property type="term" value="P:negative regulation of T cell proliferation"/>
    <property type="evidence" value="ECO:0007669"/>
    <property type="project" value="TreeGrafter"/>
</dbReference>
<dbReference type="GO" id="GO:0031295">
    <property type="term" value="P:T cell costimulation"/>
    <property type="evidence" value="ECO:0007669"/>
    <property type="project" value="TreeGrafter"/>
</dbReference>
<evidence type="ECO:0000256" key="1">
    <source>
        <dbReference type="ARBA" id="ARBA00004251"/>
    </source>
</evidence>
<feature type="transmembrane region" description="Helical" evidence="12">
    <location>
        <begin position="186"/>
        <end position="205"/>
    </location>
</feature>
<evidence type="ECO:0000313" key="15">
    <source>
        <dbReference type="EMBL" id="KAF4097834.1"/>
    </source>
</evidence>
<dbReference type="SUPFAM" id="SSF48726">
    <property type="entry name" value="Immunoglobulin"/>
    <property type="match status" value="1"/>
</dbReference>
<dbReference type="PROSITE" id="PS50835">
    <property type="entry name" value="IG_LIKE"/>
    <property type="match status" value="1"/>
</dbReference>
<dbReference type="GO" id="GO:0007166">
    <property type="term" value="P:cell surface receptor signaling pathway"/>
    <property type="evidence" value="ECO:0007669"/>
    <property type="project" value="TreeGrafter"/>
</dbReference>
<organism evidence="15 16">
    <name type="scientific">Onychostoma macrolepis</name>
    <dbReference type="NCBI Taxonomy" id="369639"/>
    <lineage>
        <taxon>Eukaryota</taxon>
        <taxon>Metazoa</taxon>
        <taxon>Chordata</taxon>
        <taxon>Craniata</taxon>
        <taxon>Vertebrata</taxon>
        <taxon>Euteleostomi</taxon>
        <taxon>Actinopterygii</taxon>
        <taxon>Neopterygii</taxon>
        <taxon>Teleostei</taxon>
        <taxon>Ostariophysi</taxon>
        <taxon>Cypriniformes</taxon>
        <taxon>Cyprinidae</taxon>
        <taxon>Acrossocheilinae</taxon>
        <taxon>Onychostoma</taxon>
    </lineage>
</organism>
<keyword evidence="6 12" id="KW-0472">Membrane</keyword>
<dbReference type="AlphaFoldDB" id="A0A7J6BSI2"/>
<dbReference type="InterPro" id="IPR013106">
    <property type="entry name" value="Ig_V-set"/>
</dbReference>
<dbReference type="EMBL" id="JAAMOB010000022">
    <property type="protein sequence ID" value="KAF4097834.1"/>
    <property type="molecule type" value="Genomic_DNA"/>
</dbReference>
<feature type="compositionally biased region" description="Polar residues" evidence="11">
    <location>
        <begin position="139"/>
        <end position="161"/>
    </location>
</feature>
<keyword evidence="9" id="KW-0325">Glycoprotein</keyword>
<comment type="subcellular location">
    <subcellularLocation>
        <location evidence="1">Cell membrane</location>
        <topology evidence="1">Single-pass type I membrane protein</topology>
    </subcellularLocation>
</comment>
<evidence type="ECO:0000256" key="2">
    <source>
        <dbReference type="ARBA" id="ARBA00022475"/>
    </source>
</evidence>
<feature type="signal peptide" evidence="13">
    <location>
        <begin position="1"/>
        <end position="20"/>
    </location>
</feature>
<evidence type="ECO:0000256" key="12">
    <source>
        <dbReference type="SAM" id="Phobius"/>
    </source>
</evidence>
<feature type="domain" description="Ig-like" evidence="14">
    <location>
        <begin position="29"/>
        <end position="122"/>
    </location>
</feature>
<feature type="chain" id="PRO_5029886435" description="Ig-like domain-containing protein" evidence="13">
    <location>
        <begin position="21"/>
        <end position="265"/>
    </location>
</feature>
<name>A0A7J6BSI2_9TELE</name>
<dbReference type="InterPro" id="IPR007110">
    <property type="entry name" value="Ig-like_dom"/>
</dbReference>
<keyword evidence="16" id="KW-1185">Reference proteome</keyword>
<dbReference type="PANTHER" id="PTHR25466:SF14">
    <property type="entry name" value="BUTYROPHILIN SUBFAMILY 2 MEMBER A2-LIKE-RELATED"/>
    <property type="match status" value="1"/>
</dbReference>
<keyword evidence="2" id="KW-1003">Cell membrane</keyword>